<dbReference type="AlphaFoldDB" id="A0A6C7E5T5"/>
<comment type="similarity">
    <text evidence="1">Belongs to the glycosyltransferase 20 family.</text>
</comment>
<dbReference type="KEGG" id="aym:YM304_14990"/>
<dbReference type="Gene3D" id="3.40.50.2000">
    <property type="entry name" value="Glycogen Phosphorylase B"/>
    <property type="match status" value="2"/>
</dbReference>
<dbReference type="PANTHER" id="PTHR10788">
    <property type="entry name" value="TREHALOSE-6-PHOSPHATE SYNTHASE"/>
    <property type="match status" value="1"/>
</dbReference>
<dbReference type="PANTHER" id="PTHR10788:SF106">
    <property type="entry name" value="BCDNA.GH08860"/>
    <property type="match status" value="1"/>
</dbReference>
<dbReference type="RefSeq" id="WP_015441060.1">
    <property type="nucleotide sequence ID" value="NC_020520.1"/>
</dbReference>
<keyword evidence="3" id="KW-0808">Transferase</keyword>
<reference evidence="3 4" key="1">
    <citation type="journal article" date="2013" name="Int. J. Syst. Evol. Microbiol.">
        <title>Ilumatobacter nonamiense sp. nov. and Ilumatobacter coccineum sp. nov., isolated from seashore sand.</title>
        <authorList>
            <person name="Matsumoto A."/>
            <person name="Kasai H."/>
            <person name="Matsuo Y."/>
            <person name="Shizuri Y."/>
            <person name="Ichikawa N."/>
            <person name="Fujita N."/>
            <person name="Omura S."/>
            <person name="Takahashi Y."/>
        </authorList>
    </citation>
    <scope>NUCLEOTIDE SEQUENCE [LARGE SCALE GENOMIC DNA]</scope>
    <source>
        <strain evidence="4">NBRC 103263 / KCTC 29153 / YM16-304</strain>
    </source>
</reference>
<evidence type="ECO:0000256" key="2">
    <source>
        <dbReference type="SAM" id="MobiDB-lite"/>
    </source>
</evidence>
<sequence>MPGTSTSNPPGGDSTSNDASSRNPIVIAANRLPVMRTDDGWAPSPGGLVRALLPMLRESGGTWVGWTGNSDDHVEPFHVDGVDLHPVPISEEEIELYYEGFSNDALWPLYHDALRDSTYDAAQWEAYRSVNERFAVTLANIAPTDATVWIHDYQLQLVPGMLREQRPDVTIGFFLHIPFPPYELFSRLPWREEIITGLLGCDLVGFQRPKGATNFIACAQQLLGVDAHDGIIENAEYQTRVDSFPISIDFGEVEEMAAGRATRKRTSQIRARLGDPEVIMLGVDRLDYTKGIGLRLQAFAQLLEDGRLDPERHVLVQVATPTREAVEHYKDERAQIERLVGEINGRFSRIGLPVVHYLYQTLPYDELIALYRAGDVMLVTPFRDGMNLVAKEYAAAHIDGDGVLVLSEFAGAADELTDAVLVNPHDNEALQDAILQAVAMHRHERRHRMAGLRDQIRKSDVQGWADRFLTALLHAGEAP</sequence>
<feature type="region of interest" description="Disordered" evidence="2">
    <location>
        <begin position="1"/>
        <end position="23"/>
    </location>
</feature>
<dbReference type="Proteomes" id="UP000011863">
    <property type="component" value="Chromosome"/>
</dbReference>
<proteinExistence type="inferred from homology"/>
<dbReference type="SUPFAM" id="SSF53756">
    <property type="entry name" value="UDP-Glycosyltransferase/glycogen phosphorylase"/>
    <property type="match status" value="1"/>
</dbReference>
<keyword evidence="3" id="KW-0328">Glycosyltransferase</keyword>
<evidence type="ECO:0000313" key="4">
    <source>
        <dbReference type="Proteomes" id="UP000011863"/>
    </source>
</evidence>
<organism evidence="3 4">
    <name type="scientific">Ilumatobacter coccineus (strain NBRC 103263 / KCTC 29153 / YM16-304)</name>
    <dbReference type="NCBI Taxonomy" id="1313172"/>
    <lineage>
        <taxon>Bacteria</taxon>
        <taxon>Bacillati</taxon>
        <taxon>Actinomycetota</taxon>
        <taxon>Acidimicrobiia</taxon>
        <taxon>Acidimicrobiales</taxon>
        <taxon>Ilumatobacteraceae</taxon>
        <taxon>Ilumatobacter</taxon>
    </lineage>
</organism>
<name>A0A6C7E5T5_ILUCY</name>
<dbReference type="GO" id="GO:0003825">
    <property type="term" value="F:alpha,alpha-trehalose-phosphate synthase (UDP-forming) activity"/>
    <property type="evidence" value="ECO:0007669"/>
    <property type="project" value="UniProtKB-EC"/>
</dbReference>
<evidence type="ECO:0000256" key="1">
    <source>
        <dbReference type="ARBA" id="ARBA00008799"/>
    </source>
</evidence>
<dbReference type="EC" id="2.4.1.15" evidence="3"/>
<gene>
    <name evidence="3" type="primary">otsA</name>
    <name evidence="3" type="ORF">YM304_14990</name>
</gene>
<protein>
    <submittedName>
        <fullName evidence="3">Alpha,alpha-trehalose-phosphate synthase</fullName>
        <ecNumber evidence="3">2.4.1.15</ecNumber>
    </submittedName>
</protein>
<dbReference type="OrthoDB" id="9761633at2"/>
<evidence type="ECO:0000313" key="3">
    <source>
        <dbReference type="EMBL" id="BAN01813.1"/>
    </source>
</evidence>
<dbReference type="InterPro" id="IPR001830">
    <property type="entry name" value="Glyco_trans_20"/>
</dbReference>
<dbReference type="Pfam" id="PF00982">
    <property type="entry name" value="Glyco_transf_20"/>
    <property type="match status" value="1"/>
</dbReference>
<accession>A0A6C7E5T5</accession>
<keyword evidence="4" id="KW-1185">Reference proteome</keyword>
<dbReference type="GO" id="GO:0005992">
    <property type="term" value="P:trehalose biosynthetic process"/>
    <property type="evidence" value="ECO:0007669"/>
    <property type="project" value="InterPro"/>
</dbReference>
<dbReference type="EMBL" id="AP012057">
    <property type="protein sequence ID" value="BAN01813.1"/>
    <property type="molecule type" value="Genomic_DNA"/>
</dbReference>
<dbReference type="CDD" id="cd03788">
    <property type="entry name" value="GT20_TPS"/>
    <property type="match status" value="1"/>
</dbReference>